<dbReference type="InterPro" id="IPR012373">
    <property type="entry name" value="Ferrdict_sens_TM"/>
</dbReference>
<dbReference type="Gene3D" id="3.55.50.30">
    <property type="match status" value="1"/>
</dbReference>
<dbReference type="PANTHER" id="PTHR30273:SF2">
    <property type="entry name" value="PROTEIN FECR"/>
    <property type="match status" value="1"/>
</dbReference>
<feature type="domain" description="FecR protein" evidence="2">
    <location>
        <begin position="115"/>
        <end position="205"/>
    </location>
</feature>
<feature type="domain" description="Protein FecR C-terminal" evidence="3">
    <location>
        <begin position="253"/>
        <end position="315"/>
    </location>
</feature>
<proteinExistence type="predicted"/>
<name>A0A3N0EAS4_SINP1</name>
<sequence>MMDKSHISKAELWAYISKTADPDTIRKVELWKDSSEYDKELFSQITAIYLNTKEYPVSVEDAKNRFLRYPRNTKQKTVSKVYKLLKYAAMIAIIVTAAYTYQQFSESTSQLISEETSFGENKQLKLPDGSVVWLNASTLLTYKGNTPRTISLEGEAFFEVAKDTAHPFTVTTSDGLKIEALGTSFNVKSYSNTSIVETKLLTGKVAITSDKYLKERVLLAPDEKVIFDRNSKQFFKQDMVKREGRIAWREGKIEFENQSFREIANDLYVQYQVKLVFKNDEVANSKFTGVFDKNTPIREILEILKTSKEFDYHLITATDEWVIK</sequence>
<gene>
    <name evidence="4" type="ORF">ED312_13075</name>
</gene>
<dbReference type="Pfam" id="PF16344">
    <property type="entry name" value="FecR_C"/>
    <property type="match status" value="1"/>
</dbReference>
<dbReference type="EMBL" id="RJTM01000093">
    <property type="protein sequence ID" value="RNL84910.1"/>
    <property type="molecule type" value="Genomic_DNA"/>
</dbReference>
<dbReference type="OrthoDB" id="1097132at2"/>
<comment type="caution">
    <text evidence="4">The sequence shown here is derived from an EMBL/GenBank/DDBJ whole genome shotgun (WGS) entry which is preliminary data.</text>
</comment>
<evidence type="ECO:0000259" key="3">
    <source>
        <dbReference type="Pfam" id="PF16344"/>
    </source>
</evidence>
<dbReference type="PIRSF" id="PIRSF018266">
    <property type="entry name" value="FecR"/>
    <property type="match status" value="1"/>
</dbReference>
<dbReference type="Proteomes" id="UP000267469">
    <property type="component" value="Unassembled WGS sequence"/>
</dbReference>
<protein>
    <submittedName>
        <fullName evidence="4">DUF4974 domain-containing protein</fullName>
    </submittedName>
</protein>
<dbReference type="Pfam" id="PF04773">
    <property type="entry name" value="FecR"/>
    <property type="match status" value="1"/>
</dbReference>
<feature type="transmembrane region" description="Helical" evidence="1">
    <location>
        <begin position="84"/>
        <end position="101"/>
    </location>
</feature>
<evidence type="ECO:0000313" key="5">
    <source>
        <dbReference type="Proteomes" id="UP000267469"/>
    </source>
</evidence>
<evidence type="ECO:0000259" key="2">
    <source>
        <dbReference type="Pfam" id="PF04773"/>
    </source>
</evidence>
<dbReference type="Gene3D" id="2.60.120.1440">
    <property type="match status" value="1"/>
</dbReference>
<organism evidence="4 5">
    <name type="scientific">Sinomicrobium pectinilyticum</name>
    <dbReference type="NCBI Taxonomy" id="1084421"/>
    <lineage>
        <taxon>Bacteria</taxon>
        <taxon>Pseudomonadati</taxon>
        <taxon>Bacteroidota</taxon>
        <taxon>Flavobacteriia</taxon>
        <taxon>Flavobacteriales</taxon>
        <taxon>Flavobacteriaceae</taxon>
        <taxon>Sinomicrobium</taxon>
    </lineage>
</organism>
<dbReference type="InterPro" id="IPR032508">
    <property type="entry name" value="FecR_C"/>
</dbReference>
<keyword evidence="1" id="KW-1133">Transmembrane helix</keyword>
<evidence type="ECO:0000256" key="1">
    <source>
        <dbReference type="SAM" id="Phobius"/>
    </source>
</evidence>
<keyword evidence="1" id="KW-0812">Transmembrane</keyword>
<evidence type="ECO:0000313" key="4">
    <source>
        <dbReference type="EMBL" id="RNL84910.1"/>
    </source>
</evidence>
<keyword evidence="1" id="KW-0472">Membrane</keyword>
<dbReference type="GO" id="GO:0016989">
    <property type="term" value="F:sigma factor antagonist activity"/>
    <property type="evidence" value="ECO:0007669"/>
    <property type="project" value="TreeGrafter"/>
</dbReference>
<reference evidence="4 5" key="1">
    <citation type="submission" date="2018-10" db="EMBL/GenBank/DDBJ databases">
        <title>Sinomicrobium pectinilyticum sp. nov., a pectinase-producing bacterium isolated from alkaline and saline soil, and emended description of the genus Sinomicrobium.</title>
        <authorList>
            <person name="Cheng B."/>
            <person name="Li C."/>
            <person name="Lai Q."/>
            <person name="Du M."/>
            <person name="Shao Z."/>
            <person name="Xu P."/>
            <person name="Yang C."/>
        </authorList>
    </citation>
    <scope>NUCLEOTIDE SEQUENCE [LARGE SCALE GENOMIC DNA]</scope>
    <source>
        <strain evidence="4 5">5DNS001</strain>
    </source>
</reference>
<dbReference type="InterPro" id="IPR006860">
    <property type="entry name" value="FecR"/>
</dbReference>
<dbReference type="RefSeq" id="WP_123216461.1">
    <property type="nucleotide sequence ID" value="NZ_RJTM01000093.1"/>
</dbReference>
<keyword evidence="5" id="KW-1185">Reference proteome</keyword>
<accession>A0A3N0EAS4</accession>
<dbReference type="PANTHER" id="PTHR30273">
    <property type="entry name" value="PERIPLASMIC SIGNAL SENSOR AND SIGMA FACTOR ACTIVATOR FECR-RELATED"/>
    <property type="match status" value="1"/>
</dbReference>
<dbReference type="AlphaFoldDB" id="A0A3N0EAS4"/>